<dbReference type="Proteomes" id="UP000270046">
    <property type="component" value="Chromosome"/>
</dbReference>
<evidence type="ECO:0000313" key="3">
    <source>
        <dbReference type="Proteomes" id="UP000270046"/>
    </source>
</evidence>
<keyword evidence="1" id="KW-0472">Membrane</keyword>
<keyword evidence="1" id="KW-1133">Transmembrane helix</keyword>
<protein>
    <submittedName>
        <fullName evidence="2">Uncharacterized protein</fullName>
    </submittedName>
</protein>
<feature type="transmembrane region" description="Helical" evidence="1">
    <location>
        <begin position="73"/>
        <end position="91"/>
    </location>
</feature>
<sequence>MTDEKVEIKKIDKLSTALYFYIFLIVGVIMGHAVSATNLAGPGLDMLFLLVLVIGILFFLYRSVFNLIRYGKAFLPNLALNLFVLVVFIGLCAI</sequence>
<gene>
    <name evidence="2" type="ORF">HYN43_025835</name>
</gene>
<organism evidence="2 3">
    <name type="scientific">Mucilaginibacter celer</name>
    <dbReference type="NCBI Taxonomy" id="2305508"/>
    <lineage>
        <taxon>Bacteria</taxon>
        <taxon>Pseudomonadati</taxon>
        <taxon>Bacteroidota</taxon>
        <taxon>Sphingobacteriia</taxon>
        <taxon>Sphingobacteriales</taxon>
        <taxon>Sphingobacteriaceae</taxon>
        <taxon>Mucilaginibacter</taxon>
    </lineage>
</organism>
<feature type="transmembrane region" description="Helical" evidence="1">
    <location>
        <begin position="18"/>
        <end position="37"/>
    </location>
</feature>
<name>A0A494W5A9_9SPHI</name>
<evidence type="ECO:0000256" key="1">
    <source>
        <dbReference type="SAM" id="Phobius"/>
    </source>
</evidence>
<reference evidence="2 3" key="1">
    <citation type="submission" date="2018-10" db="EMBL/GenBank/DDBJ databases">
        <title>Genome sequencing of Mucilaginibacter sp. HYN0043.</title>
        <authorList>
            <person name="Kim M."/>
            <person name="Yi H."/>
        </authorList>
    </citation>
    <scope>NUCLEOTIDE SEQUENCE [LARGE SCALE GENOMIC DNA]</scope>
    <source>
        <strain evidence="2 3">HYN0043</strain>
    </source>
</reference>
<dbReference type="AlphaFoldDB" id="A0A494W5A9"/>
<dbReference type="EMBL" id="CP032869">
    <property type="protein sequence ID" value="AYL98492.1"/>
    <property type="molecule type" value="Genomic_DNA"/>
</dbReference>
<accession>A0A494W5A9</accession>
<dbReference type="OrthoDB" id="9964893at2"/>
<keyword evidence="3" id="KW-1185">Reference proteome</keyword>
<dbReference type="KEGG" id="muh:HYN43_025835"/>
<evidence type="ECO:0000313" key="2">
    <source>
        <dbReference type="EMBL" id="AYL98492.1"/>
    </source>
</evidence>
<keyword evidence="1" id="KW-0812">Transmembrane</keyword>
<proteinExistence type="predicted"/>
<feature type="transmembrane region" description="Helical" evidence="1">
    <location>
        <begin position="43"/>
        <end position="61"/>
    </location>
</feature>